<accession>A0A2D2W3U6</accession>
<evidence type="ECO:0000256" key="1">
    <source>
        <dbReference type="SAM" id="MobiDB-lite"/>
    </source>
</evidence>
<name>A0A2D2W3U6_9CAUD</name>
<evidence type="ECO:0000313" key="3">
    <source>
        <dbReference type="Proteomes" id="UP000240916"/>
    </source>
</evidence>
<reference evidence="2 3" key="1">
    <citation type="submission" date="2017-09" db="EMBL/GenBank/DDBJ databases">
        <authorList>
            <person name="Pradhan P."/>
            <person name="Aluri L.S."/>
            <person name="Anandarajan D."/>
            <person name="Beiriger J.C."/>
            <person name="Bethamcharla R."/>
            <person name="Betini N."/>
            <person name="Bhatt S.D."/>
            <person name="Chengalvala S."/>
            <person name="Cox N.E."/>
            <person name="Delvadia B.P."/>
            <person name="Desai A.S."/>
            <person name="Devaney A.M."/>
            <person name="Doyle B.K."/>
            <person name="Edgerton A.O."/>
            <person name="Erlich M.C."/>
            <person name="Fitzpatrick K.C."/>
            <person name="Gajjar E.A."/>
            <person name="Ganguly A."/>
            <person name="Gill R.S."/>
            <person name="Goldman M.G."/>
            <person name="Good P.M."/>
            <person name="Gupta N."/>
            <person name="Haddad L.M."/>
            <person name="Han E.J."/>
            <person name="Jain S."/>
            <person name="Jiang A."/>
            <person name="Jurgielewicz A.D."/>
            <person name="Kainth D.K."/>
            <person name="Karam J.M."/>
            <person name="Kodavatiganti M."/>
            <person name="Kriete S.J."/>
            <person name="MacDonald C.E."/>
            <person name="Maret J.P."/>
            <person name="Mathew A.E."/>
            <person name="Nako S."/>
            <person name="Natrajan M."/>
            <person name="Nishu N.M."/>
            <person name="Parikh A."/>
            <person name="Patel N."/>
            <person name="Patel P.D."/>
            <person name="Patel S."/>
            <person name="Patra K."/>
            <person name="Pumpuckdee D."/>
            <person name="Rai K."/>
            <person name="Ramanathan A."/>
            <person name="Sarkar A."/>
            <person name="Schaffer B.L."/>
            <person name="Shah P."/>
            <person name="Tata R.K."/>
            <person name="Tawfik A.H."/>
            <person name="Thuremella B.T."/>
            <person name="Toma J."/>
            <person name="Tran T.L."/>
            <person name="Veera S."/>
            <person name="Vemulapalli V.K."/>
            <person name="Vidas T.V."/>
            <person name="Vieira K.S."/>
            <person name="Vijayakumar G."/>
            <person name="Walor T.A."/>
            <person name="White C.R."/>
            <person name="Wong B.M."/>
            <person name="Zhao Sl."/>
            <person name="McDonald M.T."/>
            <person name="Dalia R."/>
            <person name="Little J.L."/>
            <person name="Gurney S.M.R."/>
            <person name="Bollivar D.W."/>
            <person name="Garlena R.A."/>
            <person name="Russell D.A."/>
            <person name="Pope W.H."/>
            <person name="Jacobs-Sera D."/>
            <person name="Hendrix R.W."/>
            <person name="Hatfull G.F."/>
        </authorList>
    </citation>
    <scope>NUCLEOTIDE SEQUENCE [LARGE SCALE GENOMIC DNA]</scope>
</reference>
<feature type="compositionally biased region" description="Basic and acidic residues" evidence="1">
    <location>
        <begin position="46"/>
        <end position="62"/>
    </location>
</feature>
<evidence type="ECO:0000313" key="2">
    <source>
        <dbReference type="EMBL" id="ATS92865.1"/>
    </source>
</evidence>
<feature type="region of interest" description="Disordered" evidence="1">
    <location>
        <begin position="46"/>
        <end position="85"/>
    </location>
</feature>
<feature type="compositionally biased region" description="Basic residues" evidence="1">
    <location>
        <begin position="75"/>
        <end position="85"/>
    </location>
</feature>
<sequence length="85" mass="9246">MTSPIRDAKADYIAALLAERASYLSAGRADRADDVAAELARMGHEVRPAKRPAPEPMERAVADEPLEQAVEAAPKRRRGRPPKGE</sequence>
<dbReference type="Proteomes" id="UP000240916">
    <property type="component" value="Segment"/>
</dbReference>
<gene>
    <name evidence="2" type="ORF">SEA_SUPERPHIKIMAN_22</name>
</gene>
<proteinExistence type="predicted"/>
<protein>
    <submittedName>
        <fullName evidence="2">Uncharacterized protein</fullName>
    </submittedName>
</protein>
<organism evidence="2 3">
    <name type="scientific">Mycobacterium phage Superphikiman</name>
    <dbReference type="NCBI Taxonomy" id="2041551"/>
    <lineage>
        <taxon>Viruses</taxon>
        <taxon>Duplodnaviria</taxon>
        <taxon>Heunggongvirae</taxon>
        <taxon>Uroviricota</taxon>
        <taxon>Caudoviricetes</taxon>
        <taxon>Omegavirus</taxon>
        <taxon>Omegavirus courthouse</taxon>
    </lineage>
</organism>
<dbReference type="EMBL" id="MF919534">
    <property type="protein sequence ID" value="ATS92865.1"/>
    <property type="molecule type" value="Genomic_DNA"/>
</dbReference>